<feature type="binding site" evidence="3">
    <location>
        <position position="152"/>
    </location>
    <ligand>
        <name>a divalent metal cation</name>
        <dbReference type="ChEBI" id="CHEBI:60240"/>
        <label>2</label>
    </ligand>
</feature>
<feature type="binding site" evidence="3">
    <location>
        <position position="202"/>
    </location>
    <ligand>
        <name>a divalent metal cation</name>
        <dbReference type="ChEBI" id="CHEBI:60240"/>
        <label>1</label>
    </ligand>
</feature>
<organism evidence="4 5">
    <name type="scientific">Candidatus Mediterraneibacter quadrami</name>
    <dbReference type="NCBI Taxonomy" id="2838684"/>
    <lineage>
        <taxon>Bacteria</taxon>
        <taxon>Bacillati</taxon>
        <taxon>Bacillota</taxon>
        <taxon>Clostridia</taxon>
        <taxon>Lachnospirales</taxon>
        <taxon>Lachnospiraceae</taxon>
        <taxon>Mediterraneibacter</taxon>
    </lineage>
</organism>
<dbReference type="InterPro" id="IPR032466">
    <property type="entry name" value="Metal_Hydrolase"/>
</dbReference>
<dbReference type="FunFam" id="3.20.20.140:FF:000005">
    <property type="entry name" value="TatD family hydrolase"/>
    <property type="match status" value="1"/>
</dbReference>
<feature type="binding site" evidence="3">
    <location>
        <position position="6"/>
    </location>
    <ligand>
        <name>a divalent metal cation</name>
        <dbReference type="ChEBI" id="CHEBI:60240"/>
        <label>1</label>
    </ligand>
</feature>
<dbReference type="PROSITE" id="PS01091">
    <property type="entry name" value="TATD_3"/>
    <property type="match status" value="1"/>
</dbReference>
<evidence type="ECO:0000256" key="3">
    <source>
        <dbReference type="PIRSR" id="PIRSR005902-1"/>
    </source>
</evidence>
<dbReference type="PANTHER" id="PTHR46124:SF2">
    <property type="entry name" value="D-AMINOACYL-TRNA DEACYLASE"/>
    <property type="match status" value="1"/>
</dbReference>
<dbReference type="CDD" id="cd01310">
    <property type="entry name" value="TatD_DNAse"/>
    <property type="match status" value="1"/>
</dbReference>
<dbReference type="GO" id="GO:0046872">
    <property type="term" value="F:metal ion binding"/>
    <property type="evidence" value="ECO:0007669"/>
    <property type="project" value="UniProtKB-KW"/>
</dbReference>
<proteinExistence type="predicted"/>
<dbReference type="InterPro" id="IPR015991">
    <property type="entry name" value="TatD/YcfH-like"/>
</dbReference>
<reference evidence="4" key="2">
    <citation type="submission" date="2021-04" db="EMBL/GenBank/DDBJ databases">
        <authorList>
            <person name="Gilroy R."/>
        </authorList>
    </citation>
    <scope>NUCLEOTIDE SEQUENCE</scope>
    <source>
        <strain evidence="4">ChiBcec15-3976</strain>
    </source>
</reference>
<comment type="caution">
    <text evidence="4">The sequence shown here is derived from an EMBL/GenBank/DDBJ whole genome shotgun (WGS) entry which is preliminary data.</text>
</comment>
<dbReference type="GO" id="GO:0004536">
    <property type="term" value="F:DNA nuclease activity"/>
    <property type="evidence" value="ECO:0007669"/>
    <property type="project" value="InterPro"/>
</dbReference>
<dbReference type="Gene3D" id="3.20.20.140">
    <property type="entry name" value="Metal-dependent hydrolases"/>
    <property type="match status" value="1"/>
</dbReference>
<dbReference type="SUPFAM" id="SSF51556">
    <property type="entry name" value="Metallo-dependent hydrolases"/>
    <property type="match status" value="1"/>
</dbReference>
<evidence type="ECO:0000313" key="5">
    <source>
        <dbReference type="Proteomes" id="UP000823909"/>
    </source>
</evidence>
<feature type="binding site" evidence="3">
    <location>
        <position position="92"/>
    </location>
    <ligand>
        <name>a divalent metal cation</name>
        <dbReference type="ChEBI" id="CHEBI:60240"/>
        <label>1</label>
    </ligand>
</feature>
<dbReference type="EMBL" id="DWUU01000012">
    <property type="protein sequence ID" value="HJD41688.1"/>
    <property type="molecule type" value="Genomic_DNA"/>
</dbReference>
<evidence type="ECO:0000256" key="2">
    <source>
        <dbReference type="ARBA" id="ARBA00022801"/>
    </source>
</evidence>
<dbReference type="Proteomes" id="UP000823909">
    <property type="component" value="Unassembled WGS sequence"/>
</dbReference>
<evidence type="ECO:0000256" key="1">
    <source>
        <dbReference type="ARBA" id="ARBA00022723"/>
    </source>
</evidence>
<keyword evidence="1 3" id="KW-0479">Metal-binding</keyword>
<dbReference type="InterPro" id="IPR018228">
    <property type="entry name" value="DNase_TatD-rel_CS"/>
</dbReference>
<keyword evidence="2 4" id="KW-0378">Hydrolase</keyword>
<accession>A0A9D2U7M6</accession>
<dbReference type="Pfam" id="PF01026">
    <property type="entry name" value="TatD_DNase"/>
    <property type="match status" value="1"/>
</dbReference>
<dbReference type="GO" id="GO:0016788">
    <property type="term" value="F:hydrolase activity, acting on ester bonds"/>
    <property type="evidence" value="ECO:0007669"/>
    <property type="project" value="InterPro"/>
</dbReference>
<reference evidence="4" key="1">
    <citation type="journal article" date="2021" name="PeerJ">
        <title>Extensive microbial diversity within the chicken gut microbiome revealed by metagenomics and culture.</title>
        <authorList>
            <person name="Gilroy R."/>
            <person name="Ravi A."/>
            <person name="Getino M."/>
            <person name="Pursley I."/>
            <person name="Horton D.L."/>
            <person name="Alikhan N.F."/>
            <person name="Baker D."/>
            <person name="Gharbi K."/>
            <person name="Hall N."/>
            <person name="Watson M."/>
            <person name="Adriaenssens E.M."/>
            <person name="Foster-Nyarko E."/>
            <person name="Jarju S."/>
            <person name="Secka A."/>
            <person name="Antonio M."/>
            <person name="Oren A."/>
            <person name="Chaudhuri R.R."/>
            <person name="La Ragione R."/>
            <person name="Hildebrand F."/>
            <person name="Pallen M.J."/>
        </authorList>
    </citation>
    <scope>NUCLEOTIDE SEQUENCE</scope>
    <source>
        <strain evidence="4">ChiBcec15-3976</strain>
    </source>
</reference>
<dbReference type="PANTHER" id="PTHR46124">
    <property type="entry name" value="D-AMINOACYL-TRNA DEACYLASE"/>
    <property type="match status" value="1"/>
</dbReference>
<protein>
    <submittedName>
        <fullName evidence="4">TatD family hydrolase</fullName>
    </submittedName>
</protein>
<dbReference type="NCBIfam" id="TIGR00010">
    <property type="entry name" value="YchF/TatD family DNA exonuclease"/>
    <property type="match status" value="1"/>
</dbReference>
<evidence type="ECO:0000313" key="4">
    <source>
        <dbReference type="EMBL" id="HJD41688.1"/>
    </source>
</evidence>
<dbReference type="AlphaFoldDB" id="A0A9D2U7M6"/>
<name>A0A9D2U7M6_9FIRM</name>
<feature type="binding site" evidence="3">
    <location>
        <position position="128"/>
    </location>
    <ligand>
        <name>a divalent metal cation</name>
        <dbReference type="ChEBI" id="CHEBI:60240"/>
        <label>2</label>
    </ligand>
</feature>
<gene>
    <name evidence="4" type="ORF">H9910_01570</name>
</gene>
<sequence length="268" mass="30228">MIIDTHAHYDDEQFDADRAELLGQMREGGVGLIVNAGSTLESWDRIVNLTEKYPFVYGAIGIHPDEAGALTEADMERMRELLDLPKIVAAGEIGLDYYWDKSGHDIQKRWFIRQLEIAREKDMPVIIHSREAAADTMEIMEKHAAGMRAVIHCYSYSPEMAEAYVKMGYYIGIGGVVTFKNAKKLKNVVEQIPLTSIVLETDCPYLAPEPYRGKRNCSLYLPYVAEQIAELKNVSAEEVVRQTEINSRKLYGLPEADPDSVQKPVSRS</sequence>
<dbReference type="PIRSF" id="PIRSF005902">
    <property type="entry name" value="DNase_TatD"/>
    <property type="match status" value="1"/>
</dbReference>
<dbReference type="InterPro" id="IPR001130">
    <property type="entry name" value="TatD-like"/>
</dbReference>
<feature type="binding site" evidence="3">
    <location>
        <position position="8"/>
    </location>
    <ligand>
        <name>a divalent metal cation</name>
        <dbReference type="ChEBI" id="CHEBI:60240"/>
        <label>1</label>
    </ligand>
</feature>